<name>A0A937D1R2_9HYPH</name>
<dbReference type="Pfam" id="PF06048">
    <property type="entry name" value="DUF927"/>
    <property type="match status" value="1"/>
</dbReference>
<evidence type="ECO:0000313" key="2">
    <source>
        <dbReference type="EMBL" id="MBL0404415.1"/>
    </source>
</evidence>
<dbReference type="InterPro" id="IPR009270">
    <property type="entry name" value="DUF927"/>
</dbReference>
<keyword evidence="3" id="KW-1185">Reference proteome</keyword>
<proteinExistence type="predicted"/>
<evidence type="ECO:0000313" key="3">
    <source>
        <dbReference type="Proteomes" id="UP000605848"/>
    </source>
</evidence>
<comment type="caution">
    <text evidence="2">The sequence shown here is derived from an EMBL/GenBank/DDBJ whole genome shotgun (WGS) entry which is preliminary data.</text>
</comment>
<feature type="domain" description="DUF927" evidence="1">
    <location>
        <begin position="22"/>
        <end position="275"/>
    </location>
</feature>
<evidence type="ECO:0000259" key="1">
    <source>
        <dbReference type="Pfam" id="PF06048"/>
    </source>
</evidence>
<reference evidence="2" key="1">
    <citation type="submission" date="2021-01" db="EMBL/GenBank/DDBJ databases">
        <title>Microvirga sp.</title>
        <authorList>
            <person name="Kim M.K."/>
        </authorList>
    </citation>
    <scope>NUCLEOTIDE SEQUENCE</scope>
    <source>
        <strain evidence="2">5420S-16</strain>
    </source>
</reference>
<dbReference type="RefSeq" id="WP_202059081.1">
    <property type="nucleotide sequence ID" value="NZ_JAEQMY010000012.1"/>
</dbReference>
<sequence length="564" mass="61914">MMNHKNRARANTGLHNKTLALIPNVRVTALVHDIDQNKYALELKFRKVGGGSESLLVPRAALGRPGDVVKDLLNAGALLPNDPQSAVGFVTDALKQPPEHEVATTRRGGWHEQGFLGRGWTTVKSTKQLRLLANSSVDECLGLTSGDLESWLNGLREPCLNSDILTVGIGLPFAGALLELAGEDEGAILHLRGESSGGKSLTGRALQSVFGRARKSDLATFDITDRALEELCFARNDLAVVFDEEGRNKGSQHQRRERRRVIAFTVPSGRGMMRSVKAAQDSGLANLTWKLFALSSGETPLDDQPGDRRVAGEKVRHIDIEIPGRETGGIFNLVEGSPEKKRREAARLAALVEDTIADNHGVAIRVFAEKLAAQRDALKERIGNIVAAFIKHVHADTDAWERRFASKFGLIAAALILAAGFGVAPVDKEHAKRCVVRVYRLARRSALSVEERTASLLQRLREAVKDERRFPKVEKGDALPTNLKNQAWGFKRTDREHGAFIAIDPVQFREMIGSGPAAESVLEYLTSKQSVILGVGGKRRRQIAVQGFDRVGRSRWICLREQSF</sequence>
<protein>
    <submittedName>
        <fullName evidence="2">DUF927 domain-containing protein</fullName>
    </submittedName>
</protein>
<dbReference type="AlphaFoldDB" id="A0A937D1R2"/>
<dbReference type="Proteomes" id="UP000605848">
    <property type="component" value="Unassembled WGS sequence"/>
</dbReference>
<organism evidence="2 3">
    <name type="scientific">Microvirga aerilata</name>
    <dbReference type="NCBI Taxonomy" id="670292"/>
    <lineage>
        <taxon>Bacteria</taxon>
        <taxon>Pseudomonadati</taxon>
        <taxon>Pseudomonadota</taxon>
        <taxon>Alphaproteobacteria</taxon>
        <taxon>Hyphomicrobiales</taxon>
        <taxon>Methylobacteriaceae</taxon>
        <taxon>Microvirga</taxon>
    </lineage>
</organism>
<gene>
    <name evidence="2" type="ORF">JKG68_10585</name>
</gene>
<dbReference type="EMBL" id="JAEQMY010000012">
    <property type="protein sequence ID" value="MBL0404415.1"/>
    <property type="molecule type" value="Genomic_DNA"/>
</dbReference>
<accession>A0A937D1R2</accession>